<evidence type="ECO:0000313" key="2">
    <source>
        <dbReference type="EMBL" id="MFC3103286.1"/>
    </source>
</evidence>
<dbReference type="Proteomes" id="UP001595462">
    <property type="component" value="Unassembled WGS sequence"/>
</dbReference>
<organism evidence="2 3">
    <name type="scientific">Salinisphaera aquimarina</name>
    <dbReference type="NCBI Taxonomy" id="2094031"/>
    <lineage>
        <taxon>Bacteria</taxon>
        <taxon>Pseudomonadati</taxon>
        <taxon>Pseudomonadota</taxon>
        <taxon>Gammaproteobacteria</taxon>
        <taxon>Salinisphaerales</taxon>
        <taxon>Salinisphaeraceae</taxon>
        <taxon>Salinisphaera</taxon>
    </lineage>
</organism>
<dbReference type="RefSeq" id="WP_380687172.1">
    <property type="nucleotide sequence ID" value="NZ_JBHRSS010000003.1"/>
</dbReference>
<reference evidence="3" key="1">
    <citation type="journal article" date="2019" name="Int. J. Syst. Evol. Microbiol.">
        <title>The Global Catalogue of Microorganisms (GCM) 10K type strain sequencing project: providing services to taxonomists for standard genome sequencing and annotation.</title>
        <authorList>
            <consortium name="The Broad Institute Genomics Platform"/>
            <consortium name="The Broad Institute Genome Sequencing Center for Infectious Disease"/>
            <person name="Wu L."/>
            <person name="Ma J."/>
        </authorList>
    </citation>
    <scope>NUCLEOTIDE SEQUENCE [LARGE SCALE GENOMIC DNA]</scope>
    <source>
        <strain evidence="3">KCTC 52640</strain>
    </source>
</reference>
<name>A0ABV7EN29_9GAMM</name>
<comment type="caution">
    <text evidence="2">The sequence shown here is derived from an EMBL/GenBank/DDBJ whole genome shotgun (WGS) entry which is preliminary data.</text>
</comment>
<protein>
    <submittedName>
        <fullName evidence="2">Uncharacterized protein</fullName>
    </submittedName>
</protein>
<evidence type="ECO:0000313" key="3">
    <source>
        <dbReference type="Proteomes" id="UP001595462"/>
    </source>
</evidence>
<proteinExistence type="predicted"/>
<keyword evidence="3" id="KW-1185">Reference proteome</keyword>
<sequence length="130" mass="14819">MERQPSIFRHRWRALAMLNCRKTRHLAWHAMSATQTPDNEFFRLIGNGAIESQVIAQHLHVDKIQLADVLGVSVDSLRRRDVERAASVQTRLRDMIEIINQAQPAAGSRNQAFDWNSRCPPLAGGPPKNW</sequence>
<feature type="region of interest" description="Disordered" evidence="1">
    <location>
        <begin position="109"/>
        <end position="130"/>
    </location>
</feature>
<accession>A0ABV7EN29</accession>
<evidence type="ECO:0000256" key="1">
    <source>
        <dbReference type="SAM" id="MobiDB-lite"/>
    </source>
</evidence>
<gene>
    <name evidence="2" type="ORF">ACFOSU_05205</name>
</gene>
<dbReference type="EMBL" id="JBHRSS010000003">
    <property type="protein sequence ID" value="MFC3103286.1"/>
    <property type="molecule type" value="Genomic_DNA"/>
</dbReference>